<evidence type="ECO:0000256" key="1">
    <source>
        <dbReference type="SAM" id="Phobius"/>
    </source>
</evidence>
<sequence length="151" mass="16863">MKYFAHVNTRYVLYAGLVLLVGALLILIETASSKRYAPESVLVQVLDKGMPQEDAQCFGDVLSDQVNVKKKPLRSLASLYDFLDSASFFTNEDRGFYVFETGLTNYQSKFEIRIVCYTKDMSGVSYTVVNNENRSVCEIGNGGTSIVCKPQ</sequence>
<accession>A0A1G2G0J6</accession>
<organism evidence="2 3">
    <name type="scientific">Candidatus Ryanbacteria bacterium RIFCSPHIGHO2_01_FULL_48_27</name>
    <dbReference type="NCBI Taxonomy" id="1802115"/>
    <lineage>
        <taxon>Bacteria</taxon>
        <taxon>Candidatus Ryaniibacteriota</taxon>
    </lineage>
</organism>
<keyword evidence="1" id="KW-1133">Transmembrane helix</keyword>
<dbReference type="Proteomes" id="UP000177785">
    <property type="component" value="Unassembled WGS sequence"/>
</dbReference>
<dbReference type="AlphaFoldDB" id="A0A1G2G0J6"/>
<keyword evidence="1" id="KW-0472">Membrane</keyword>
<reference evidence="2 3" key="1">
    <citation type="journal article" date="2016" name="Nat. Commun.">
        <title>Thousands of microbial genomes shed light on interconnected biogeochemical processes in an aquifer system.</title>
        <authorList>
            <person name="Anantharaman K."/>
            <person name="Brown C.T."/>
            <person name="Hug L.A."/>
            <person name="Sharon I."/>
            <person name="Castelle C.J."/>
            <person name="Probst A.J."/>
            <person name="Thomas B.C."/>
            <person name="Singh A."/>
            <person name="Wilkins M.J."/>
            <person name="Karaoz U."/>
            <person name="Brodie E.L."/>
            <person name="Williams K.H."/>
            <person name="Hubbard S.S."/>
            <person name="Banfield J.F."/>
        </authorList>
    </citation>
    <scope>NUCLEOTIDE SEQUENCE [LARGE SCALE GENOMIC DNA]</scope>
</reference>
<comment type="caution">
    <text evidence="2">The sequence shown here is derived from an EMBL/GenBank/DDBJ whole genome shotgun (WGS) entry which is preliminary data.</text>
</comment>
<proteinExistence type="predicted"/>
<keyword evidence="1" id="KW-0812">Transmembrane</keyword>
<evidence type="ECO:0000313" key="3">
    <source>
        <dbReference type="Proteomes" id="UP000177785"/>
    </source>
</evidence>
<evidence type="ECO:0000313" key="2">
    <source>
        <dbReference type="EMBL" id="OGZ43341.1"/>
    </source>
</evidence>
<feature type="transmembrane region" description="Helical" evidence="1">
    <location>
        <begin position="12"/>
        <end position="28"/>
    </location>
</feature>
<name>A0A1G2G0J6_9BACT</name>
<protein>
    <submittedName>
        <fullName evidence="2">Uncharacterized protein</fullName>
    </submittedName>
</protein>
<gene>
    <name evidence="2" type="ORF">A2756_05190</name>
</gene>
<dbReference type="EMBL" id="MHNL01000036">
    <property type="protein sequence ID" value="OGZ43341.1"/>
    <property type="molecule type" value="Genomic_DNA"/>
</dbReference>